<dbReference type="PANTHER" id="PTHR10012">
    <property type="entry name" value="SERINE/THREONINE-PROTEIN PHOSPHATASE 2A REGULATORY SUBUNIT B"/>
    <property type="match status" value="1"/>
</dbReference>
<keyword evidence="6 10" id="KW-0697">Rotamase</keyword>
<evidence type="ECO:0000256" key="1">
    <source>
        <dbReference type="ARBA" id="ARBA00000971"/>
    </source>
</evidence>
<dbReference type="GO" id="GO:0005634">
    <property type="term" value="C:nucleus"/>
    <property type="evidence" value="ECO:0007669"/>
    <property type="project" value="TreeGrafter"/>
</dbReference>
<reference evidence="12 13" key="1">
    <citation type="journal article" date="2007" name="Nature">
        <title>Evolution of genes and genomes on the Drosophila phylogeny.</title>
        <authorList>
            <consortium name="Drosophila 12 Genomes Consortium"/>
            <person name="Clark A.G."/>
            <person name="Eisen M.B."/>
            <person name="Smith D.R."/>
            <person name="Bergman C.M."/>
            <person name="Oliver B."/>
            <person name="Markow T.A."/>
            <person name="Kaufman T.C."/>
            <person name="Kellis M."/>
            <person name="Gelbart W."/>
            <person name="Iyer V.N."/>
            <person name="Pollard D.A."/>
            <person name="Sackton T.B."/>
            <person name="Larracuente A.M."/>
            <person name="Singh N.D."/>
            <person name="Abad J.P."/>
            <person name="Abt D.N."/>
            <person name="Adryan B."/>
            <person name="Aguade M."/>
            <person name="Akashi H."/>
            <person name="Anderson W.W."/>
            <person name="Aquadro C.F."/>
            <person name="Ardell D.H."/>
            <person name="Arguello R."/>
            <person name="Artieri C.G."/>
            <person name="Barbash D.A."/>
            <person name="Barker D."/>
            <person name="Barsanti P."/>
            <person name="Batterham P."/>
            <person name="Batzoglou S."/>
            <person name="Begun D."/>
            <person name="Bhutkar A."/>
            <person name="Blanco E."/>
            <person name="Bosak S.A."/>
            <person name="Bradley R.K."/>
            <person name="Brand A.D."/>
            <person name="Brent M.R."/>
            <person name="Brooks A.N."/>
            <person name="Brown R.H."/>
            <person name="Butlin R.K."/>
            <person name="Caggese C."/>
            <person name="Calvi B.R."/>
            <person name="Bernardo de Carvalho A."/>
            <person name="Caspi A."/>
            <person name="Castrezana S."/>
            <person name="Celniker S.E."/>
            <person name="Chang J.L."/>
            <person name="Chapple C."/>
            <person name="Chatterji S."/>
            <person name="Chinwalla A."/>
            <person name="Civetta A."/>
            <person name="Clifton S.W."/>
            <person name="Comeron J.M."/>
            <person name="Costello J.C."/>
            <person name="Coyne J.A."/>
            <person name="Daub J."/>
            <person name="David R.G."/>
            <person name="Delcher A.L."/>
            <person name="Delehaunty K."/>
            <person name="Do C.B."/>
            <person name="Ebling H."/>
            <person name="Edwards K."/>
            <person name="Eickbush T."/>
            <person name="Evans J.D."/>
            <person name="Filipski A."/>
            <person name="Findeiss S."/>
            <person name="Freyhult E."/>
            <person name="Fulton L."/>
            <person name="Fulton R."/>
            <person name="Garcia A.C."/>
            <person name="Gardiner A."/>
            <person name="Garfield D.A."/>
            <person name="Garvin B.E."/>
            <person name="Gibson G."/>
            <person name="Gilbert D."/>
            <person name="Gnerre S."/>
            <person name="Godfrey J."/>
            <person name="Good R."/>
            <person name="Gotea V."/>
            <person name="Gravely B."/>
            <person name="Greenberg A.J."/>
            <person name="Griffiths-Jones S."/>
            <person name="Gross S."/>
            <person name="Guigo R."/>
            <person name="Gustafson E.A."/>
            <person name="Haerty W."/>
            <person name="Hahn M.W."/>
            <person name="Halligan D.L."/>
            <person name="Halpern A.L."/>
            <person name="Halter G.M."/>
            <person name="Han M.V."/>
            <person name="Heger A."/>
            <person name="Hillier L."/>
            <person name="Hinrichs A.S."/>
            <person name="Holmes I."/>
            <person name="Hoskins R.A."/>
            <person name="Hubisz M.J."/>
            <person name="Hultmark D."/>
            <person name="Huntley M.A."/>
            <person name="Jaffe D.B."/>
            <person name="Jagadeeshan S."/>
            <person name="Jeck W.R."/>
            <person name="Johnson J."/>
            <person name="Jones C.D."/>
            <person name="Jordan W.C."/>
            <person name="Karpen G.H."/>
            <person name="Kataoka E."/>
            <person name="Keightley P.D."/>
            <person name="Kheradpour P."/>
            <person name="Kirkness E.F."/>
            <person name="Koerich L.B."/>
            <person name="Kristiansen K."/>
            <person name="Kudrna D."/>
            <person name="Kulathinal R.J."/>
            <person name="Kumar S."/>
            <person name="Kwok R."/>
            <person name="Lander E."/>
            <person name="Langley C.H."/>
            <person name="Lapoint R."/>
            <person name="Lazzaro B.P."/>
            <person name="Lee S.J."/>
            <person name="Levesque L."/>
            <person name="Li R."/>
            <person name="Lin C.F."/>
            <person name="Lin M.F."/>
            <person name="Lindblad-Toh K."/>
            <person name="Llopart A."/>
            <person name="Long M."/>
            <person name="Low L."/>
            <person name="Lozovsky E."/>
            <person name="Lu J."/>
            <person name="Luo M."/>
            <person name="Machado C.A."/>
            <person name="Makalowski W."/>
            <person name="Marzo M."/>
            <person name="Matsuda M."/>
            <person name="Matzkin L."/>
            <person name="McAllister B."/>
            <person name="McBride C.S."/>
            <person name="McKernan B."/>
            <person name="McKernan K."/>
            <person name="Mendez-Lago M."/>
            <person name="Minx P."/>
            <person name="Mollenhauer M.U."/>
            <person name="Montooth K."/>
            <person name="Mount S.M."/>
            <person name="Mu X."/>
            <person name="Myers E."/>
            <person name="Negre B."/>
            <person name="Newfeld S."/>
            <person name="Nielsen R."/>
            <person name="Noor M.A."/>
            <person name="O'Grady P."/>
            <person name="Pachter L."/>
            <person name="Papaceit M."/>
            <person name="Parisi M.J."/>
            <person name="Parisi M."/>
            <person name="Parts L."/>
            <person name="Pedersen J.S."/>
            <person name="Pesole G."/>
            <person name="Phillippy A.M."/>
            <person name="Ponting C.P."/>
            <person name="Pop M."/>
            <person name="Porcelli D."/>
            <person name="Powell J.R."/>
            <person name="Prohaska S."/>
            <person name="Pruitt K."/>
            <person name="Puig M."/>
            <person name="Quesneville H."/>
            <person name="Ram K.R."/>
            <person name="Rand D."/>
            <person name="Rasmussen M.D."/>
            <person name="Reed L.K."/>
            <person name="Reenan R."/>
            <person name="Reily A."/>
            <person name="Remington K.A."/>
            <person name="Rieger T.T."/>
            <person name="Ritchie M.G."/>
            <person name="Robin C."/>
            <person name="Rogers Y.H."/>
            <person name="Rohde C."/>
            <person name="Rozas J."/>
            <person name="Rubenfield M.J."/>
            <person name="Ruiz A."/>
            <person name="Russo S."/>
            <person name="Salzberg S.L."/>
            <person name="Sanchez-Gracia A."/>
            <person name="Saranga D.J."/>
            <person name="Sato H."/>
            <person name="Schaeffer S.W."/>
            <person name="Schatz M.C."/>
            <person name="Schlenke T."/>
            <person name="Schwartz R."/>
            <person name="Segarra C."/>
            <person name="Singh R.S."/>
            <person name="Sirot L."/>
            <person name="Sirota M."/>
            <person name="Sisneros N.B."/>
            <person name="Smith C.D."/>
            <person name="Smith T.F."/>
            <person name="Spieth J."/>
            <person name="Stage D.E."/>
            <person name="Stark A."/>
            <person name="Stephan W."/>
            <person name="Strausberg R.L."/>
            <person name="Strempel S."/>
            <person name="Sturgill D."/>
            <person name="Sutton G."/>
            <person name="Sutton G.G."/>
            <person name="Tao W."/>
            <person name="Teichmann S."/>
            <person name="Tobari Y.N."/>
            <person name="Tomimura Y."/>
            <person name="Tsolas J.M."/>
            <person name="Valente V.L."/>
            <person name="Venter E."/>
            <person name="Venter J.C."/>
            <person name="Vicario S."/>
            <person name="Vieira F.G."/>
            <person name="Vilella A.J."/>
            <person name="Villasante A."/>
            <person name="Walenz B."/>
            <person name="Wang J."/>
            <person name="Wasserman M."/>
            <person name="Watts T."/>
            <person name="Wilson D."/>
            <person name="Wilson R.K."/>
            <person name="Wing R.A."/>
            <person name="Wolfner M.F."/>
            <person name="Wong A."/>
            <person name="Wong G.K."/>
            <person name="Wu C.I."/>
            <person name="Wu G."/>
            <person name="Yamamoto D."/>
            <person name="Yang H.P."/>
            <person name="Yang S.P."/>
            <person name="Yorke J.A."/>
            <person name="Yoshida K."/>
            <person name="Zdobnov E."/>
            <person name="Zhang P."/>
            <person name="Zhang Y."/>
            <person name="Zimin A.V."/>
            <person name="Baldwin J."/>
            <person name="Abdouelleil A."/>
            <person name="Abdulkadir J."/>
            <person name="Abebe A."/>
            <person name="Abera B."/>
            <person name="Abreu J."/>
            <person name="Acer S.C."/>
            <person name="Aftuck L."/>
            <person name="Alexander A."/>
            <person name="An P."/>
            <person name="Anderson E."/>
            <person name="Anderson S."/>
            <person name="Arachi H."/>
            <person name="Azer M."/>
            <person name="Bachantsang P."/>
            <person name="Barry A."/>
            <person name="Bayul T."/>
            <person name="Berlin A."/>
            <person name="Bessette D."/>
            <person name="Bloom T."/>
            <person name="Blye J."/>
            <person name="Boguslavskiy L."/>
            <person name="Bonnet C."/>
            <person name="Boukhgalter B."/>
            <person name="Bourzgui I."/>
            <person name="Brown A."/>
            <person name="Cahill P."/>
            <person name="Channer S."/>
            <person name="Cheshatsang Y."/>
            <person name="Chuda L."/>
            <person name="Citroen M."/>
            <person name="Collymore A."/>
            <person name="Cooke P."/>
            <person name="Costello M."/>
            <person name="D'Aco K."/>
            <person name="Daza R."/>
            <person name="De Haan G."/>
            <person name="DeGray S."/>
            <person name="DeMaso C."/>
            <person name="Dhargay N."/>
            <person name="Dooley K."/>
            <person name="Dooley E."/>
            <person name="Doricent M."/>
            <person name="Dorje P."/>
            <person name="Dorjee K."/>
            <person name="Dupes A."/>
            <person name="Elong R."/>
            <person name="Falk J."/>
            <person name="Farina A."/>
            <person name="Faro S."/>
            <person name="Ferguson D."/>
            <person name="Fisher S."/>
            <person name="Foley C.D."/>
            <person name="Franke A."/>
            <person name="Friedrich D."/>
            <person name="Gadbois L."/>
            <person name="Gearin G."/>
            <person name="Gearin C.R."/>
            <person name="Giannoukos G."/>
            <person name="Goode T."/>
            <person name="Graham J."/>
            <person name="Grandbois E."/>
            <person name="Grewal S."/>
            <person name="Gyaltsen K."/>
            <person name="Hafez N."/>
            <person name="Hagos B."/>
            <person name="Hall J."/>
            <person name="Henson C."/>
            <person name="Hollinger A."/>
            <person name="Honan T."/>
            <person name="Huard M.D."/>
            <person name="Hughes L."/>
            <person name="Hurhula B."/>
            <person name="Husby M.E."/>
            <person name="Kamat A."/>
            <person name="Kanga B."/>
            <person name="Kashin S."/>
            <person name="Khazanovich D."/>
            <person name="Kisner P."/>
            <person name="Lance K."/>
            <person name="Lara M."/>
            <person name="Lee W."/>
            <person name="Lennon N."/>
            <person name="Letendre F."/>
            <person name="LeVine R."/>
            <person name="Lipovsky A."/>
            <person name="Liu X."/>
            <person name="Liu J."/>
            <person name="Liu S."/>
            <person name="Lokyitsang T."/>
            <person name="Lokyitsang Y."/>
            <person name="Lubonja R."/>
            <person name="Lui A."/>
            <person name="MacDonald P."/>
            <person name="Magnisalis V."/>
            <person name="Maru K."/>
            <person name="Matthews C."/>
            <person name="McCusker W."/>
            <person name="McDonough S."/>
            <person name="Mehta T."/>
            <person name="Meldrim J."/>
            <person name="Meneus L."/>
            <person name="Mihai O."/>
            <person name="Mihalev A."/>
            <person name="Mihova T."/>
            <person name="Mittelman R."/>
            <person name="Mlenga V."/>
            <person name="Montmayeur A."/>
            <person name="Mulrain L."/>
            <person name="Navidi A."/>
            <person name="Naylor J."/>
            <person name="Negash T."/>
            <person name="Nguyen T."/>
            <person name="Nguyen N."/>
            <person name="Nicol R."/>
            <person name="Norbu C."/>
            <person name="Norbu N."/>
            <person name="Novod N."/>
            <person name="O'Neill B."/>
            <person name="Osman S."/>
            <person name="Markiewicz E."/>
            <person name="Oyono O.L."/>
            <person name="Patti C."/>
            <person name="Phunkhang P."/>
            <person name="Pierre F."/>
            <person name="Priest M."/>
            <person name="Raghuraman S."/>
            <person name="Rege F."/>
            <person name="Reyes R."/>
            <person name="Rise C."/>
            <person name="Rogov P."/>
            <person name="Ross K."/>
            <person name="Ryan E."/>
            <person name="Settipalli S."/>
            <person name="Shea T."/>
            <person name="Sherpa N."/>
            <person name="Shi L."/>
            <person name="Shih D."/>
            <person name="Sparrow T."/>
            <person name="Spaulding J."/>
            <person name="Stalker J."/>
            <person name="Stange-Thomann N."/>
            <person name="Stavropoulos S."/>
            <person name="Stone C."/>
            <person name="Strader C."/>
            <person name="Tesfaye S."/>
            <person name="Thomson T."/>
            <person name="Thoulutsang Y."/>
            <person name="Thoulutsang D."/>
            <person name="Topham K."/>
            <person name="Topping I."/>
            <person name="Tsamla T."/>
            <person name="Vassiliev H."/>
            <person name="Vo A."/>
            <person name="Wangchuk T."/>
            <person name="Wangdi T."/>
            <person name="Weiand M."/>
            <person name="Wilkinson J."/>
            <person name="Wilson A."/>
            <person name="Yadav S."/>
            <person name="Young G."/>
            <person name="Yu Q."/>
            <person name="Zembek L."/>
            <person name="Zhong D."/>
            <person name="Zimmer A."/>
            <person name="Zwirko Z."/>
            <person name="Jaffe D.B."/>
            <person name="Alvarez P."/>
            <person name="Brockman W."/>
            <person name="Butler J."/>
            <person name="Chin C."/>
            <person name="Gnerre S."/>
            <person name="Grabherr M."/>
            <person name="Kleber M."/>
            <person name="Mauceli E."/>
            <person name="MacCallum I."/>
        </authorList>
    </citation>
    <scope>NUCLEOTIDE SEQUENCE [LARGE SCALE GENOMIC DNA]</scope>
    <source>
        <strain evidence="12 13">TSC#14021-0224.01</strain>
    </source>
</reference>
<reference evidence="12 13" key="2">
    <citation type="journal article" date="2008" name="Bioinformatics">
        <title>Assembly reconciliation.</title>
        <authorList>
            <person name="Zimin A.V."/>
            <person name="Smith D.R."/>
            <person name="Sutton G."/>
            <person name="Yorke J.A."/>
        </authorList>
    </citation>
    <scope>NUCLEOTIDE SEQUENCE [LARGE SCALE GENOMIC DNA]</scope>
    <source>
        <strain evidence="12 13">TSC#14021-0224.01</strain>
    </source>
</reference>
<keyword evidence="5 10" id="KW-0963">Cytoplasm</keyword>
<name>B3NXJ5_DROER</name>
<dbReference type="PhylomeDB" id="B3NXJ5"/>
<comment type="catalytic activity">
    <reaction evidence="1 10">
        <text>[protein]-peptidylproline (omega=180) = [protein]-peptidylproline (omega=0)</text>
        <dbReference type="Rhea" id="RHEA:16237"/>
        <dbReference type="Rhea" id="RHEA-COMP:10747"/>
        <dbReference type="Rhea" id="RHEA-COMP:10748"/>
        <dbReference type="ChEBI" id="CHEBI:83833"/>
        <dbReference type="ChEBI" id="CHEBI:83834"/>
        <dbReference type="EC" id="5.2.1.8"/>
    </reaction>
</comment>
<evidence type="ECO:0000256" key="9">
    <source>
        <dbReference type="ARBA" id="ARBA00044820"/>
    </source>
</evidence>
<dbReference type="Gene3D" id="1.20.120.1150">
    <property type="match status" value="1"/>
</dbReference>
<keyword evidence="7 10" id="KW-0413">Isomerase</keyword>
<dbReference type="InterPro" id="IPR043170">
    <property type="entry name" value="PTPA_C_lid"/>
</dbReference>
<dbReference type="InterPro" id="IPR004327">
    <property type="entry name" value="Phstyr_phstse_ac"/>
</dbReference>
<evidence type="ECO:0000313" key="13">
    <source>
        <dbReference type="Proteomes" id="UP000008711"/>
    </source>
</evidence>
<dbReference type="GO" id="GO:0003755">
    <property type="term" value="F:peptidyl-prolyl cis-trans isomerase activity"/>
    <property type="evidence" value="ECO:0007669"/>
    <property type="project" value="UniProtKB-KW"/>
</dbReference>
<evidence type="ECO:0000256" key="6">
    <source>
        <dbReference type="ARBA" id="ARBA00023110"/>
    </source>
</evidence>
<evidence type="ECO:0000256" key="8">
    <source>
        <dbReference type="ARBA" id="ARBA00044786"/>
    </source>
</evidence>
<dbReference type="EC" id="5.2.1.8" evidence="4 10"/>
<dbReference type="GO" id="GO:0005737">
    <property type="term" value="C:cytoplasm"/>
    <property type="evidence" value="ECO:0007669"/>
    <property type="project" value="UniProtKB-SubCell"/>
</dbReference>
<keyword evidence="13" id="KW-1185">Reference proteome</keyword>
<dbReference type="OrthoDB" id="7849103at2759"/>
<dbReference type="PANTHER" id="PTHR10012:SF0">
    <property type="entry name" value="SERINE_THREONINE-PROTEIN PHOSPHATASE 2A ACTIVATOR"/>
    <property type="match status" value="1"/>
</dbReference>
<evidence type="ECO:0000256" key="7">
    <source>
        <dbReference type="ARBA" id="ARBA00023235"/>
    </source>
</evidence>
<dbReference type="GO" id="GO:0008160">
    <property type="term" value="F:protein tyrosine phosphatase activator activity"/>
    <property type="evidence" value="ECO:0007669"/>
    <property type="project" value="TreeGrafter"/>
</dbReference>
<sequence>MNYNLGYDVTDPIAQVLRTSSFMQNGPVKQVRELEDLDRWVRSQAYHYIVLYISNTSRAIQGFRLTQDFPVTEQMRRLCSIFNGLEQLVVEHAPKLEDSNLALPFGQVKSKAYRTWMRQMFQHVFNKLDDAISVNCKHVNELGQYLRRSFGNVNTLDFGPANELMFLFFLCGLFRAGILLAKDTVAAALLLFNRYIHLIRCLISTFGLSVAKDPRCSIEEYYFLPYLWGAAQLSLDSPISPIQCEQEKILDSYRHDYMMLKIIDNLQKSRNDSMSQLALQMWSILAMPTWPQVYRGFERIYIDNVLSSFGTVENAIFCELMSFESVEAPIHLHRAHLGAHFVDANENEDELERKQAEDPWKLSPPVSRYVSIDPDSFLGFRGSQTRHKSEDSEEERLWMLRQLVDENDPNSEMFFPNREVKGHASLNSLGNEDS</sequence>
<evidence type="ECO:0000256" key="11">
    <source>
        <dbReference type="SAM" id="MobiDB-lite"/>
    </source>
</evidence>
<dbReference type="GO" id="GO:0000159">
    <property type="term" value="C:protein phosphatase type 2A complex"/>
    <property type="evidence" value="ECO:0007669"/>
    <property type="project" value="TreeGrafter"/>
</dbReference>
<evidence type="ECO:0000256" key="3">
    <source>
        <dbReference type="ARBA" id="ARBA00011019"/>
    </source>
</evidence>
<dbReference type="InterPro" id="IPR037218">
    <property type="entry name" value="PTPA_sf"/>
</dbReference>
<evidence type="ECO:0000256" key="4">
    <source>
        <dbReference type="ARBA" id="ARBA00013194"/>
    </source>
</evidence>
<dbReference type="KEGG" id="der:6550605"/>
<dbReference type="Pfam" id="PF03095">
    <property type="entry name" value="PTPA"/>
    <property type="match status" value="1"/>
</dbReference>
<comment type="similarity">
    <text evidence="3 10">Belongs to the PTPA-type PPIase family.</text>
</comment>
<evidence type="ECO:0000313" key="12">
    <source>
        <dbReference type="EMBL" id="EDV46954.1"/>
    </source>
</evidence>
<protein>
    <recommendedName>
        <fullName evidence="8 10">Serine/threonine-protein phosphatase 2A activator</fullName>
        <ecNumber evidence="4 10">5.2.1.8</ecNumber>
    </recommendedName>
    <alternativeName>
        <fullName evidence="9 10">Phosphotyrosyl phosphatase activator</fullName>
    </alternativeName>
</protein>
<dbReference type="SUPFAM" id="SSF140984">
    <property type="entry name" value="PTPA-like"/>
    <property type="match status" value="1"/>
</dbReference>
<comment type="function">
    <text evidence="10">PPIases accelerate the folding of proteins. It catalyzes the cis-trans isomerization of proline imidic peptide bonds in oligopeptides.</text>
</comment>
<gene>
    <name evidence="12" type="primary">Dere\GG17918</name>
    <name evidence="12" type="synonym">dere_GLEANR_2803</name>
    <name evidence="12" type="synonym">GG17918</name>
    <name evidence="12" type="ORF">Dere_GG17918</name>
</gene>
<organism evidence="12 13">
    <name type="scientific">Drosophila erecta</name>
    <name type="common">Fruit fly</name>
    <dbReference type="NCBI Taxonomy" id="7220"/>
    <lineage>
        <taxon>Eukaryota</taxon>
        <taxon>Metazoa</taxon>
        <taxon>Ecdysozoa</taxon>
        <taxon>Arthropoda</taxon>
        <taxon>Hexapoda</taxon>
        <taxon>Insecta</taxon>
        <taxon>Pterygota</taxon>
        <taxon>Neoptera</taxon>
        <taxon>Endopterygota</taxon>
        <taxon>Diptera</taxon>
        <taxon>Brachycera</taxon>
        <taxon>Muscomorpha</taxon>
        <taxon>Ephydroidea</taxon>
        <taxon>Drosophilidae</taxon>
        <taxon>Drosophila</taxon>
        <taxon>Sophophora</taxon>
    </lineage>
</organism>
<feature type="compositionally biased region" description="Polar residues" evidence="11">
    <location>
        <begin position="425"/>
        <end position="434"/>
    </location>
</feature>
<dbReference type="eggNOG" id="KOG2867">
    <property type="taxonomic scope" value="Eukaryota"/>
</dbReference>
<dbReference type="OMA" id="YLWGAAQ"/>
<evidence type="ECO:0000256" key="10">
    <source>
        <dbReference type="RuleBase" id="RU361210"/>
    </source>
</evidence>
<feature type="region of interest" description="Disordered" evidence="11">
    <location>
        <begin position="409"/>
        <end position="434"/>
    </location>
</feature>
<accession>B3NXJ5</accession>
<dbReference type="Proteomes" id="UP000008711">
    <property type="component" value="Unassembled WGS sequence"/>
</dbReference>
<comment type="subcellular location">
    <subcellularLocation>
        <location evidence="2 10">Cytoplasm</location>
    </subcellularLocation>
</comment>
<dbReference type="HOGENOM" id="CLU_030733_5_1_1"/>
<proteinExistence type="inferred from homology"/>
<dbReference type="GO" id="GO:0007052">
    <property type="term" value="P:mitotic spindle organization"/>
    <property type="evidence" value="ECO:0007669"/>
    <property type="project" value="TreeGrafter"/>
</dbReference>
<dbReference type="EMBL" id="CH954180">
    <property type="protein sequence ID" value="EDV46954.1"/>
    <property type="molecule type" value="Genomic_DNA"/>
</dbReference>
<dbReference type="AlphaFoldDB" id="B3NXJ5"/>
<evidence type="ECO:0000256" key="2">
    <source>
        <dbReference type="ARBA" id="ARBA00004496"/>
    </source>
</evidence>
<evidence type="ECO:0000256" key="5">
    <source>
        <dbReference type="ARBA" id="ARBA00022490"/>
    </source>
</evidence>